<dbReference type="Gene3D" id="2.60.40.10">
    <property type="entry name" value="Immunoglobulins"/>
    <property type="match status" value="1"/>
</dbReference>
<dbReference type="GO" id="GO:0005737">
    <property type="term" value="C:cytoplasm"/>
    <property type="evidence" value="ECO:0007669"/>
    <property type="project" value="UniProtKB-SubCell"/>
</dbReference>
<dbReference type="STRING" id="283909.R7UG04"/>
<dbReference type="EnsemblMetazoa" id="CapteT228125">
    <property type="protein sequence ID" value="CapteP228125"/>
    <property type="gene ID" value="CapteG228125"/>
</dbReference>
<dbReference type="InterPro" id="IPR013783">
    <property type="entry name" value="Ig-like_fold"/>
</dbReference>
<evidence type="ECO:0000259" key="10">
    <source>
        <dbReference type="SMART" id="SM00642"/>
    </source>
</evidence>
<reference evidence="12" key="3">
    <citation type="submission" date="2015-06" db="UniProtKB">
        <authorList>
            <consortium name="EnsemblMetazoa"/>
        </authorList>
    </citation>
    <scope>IDENTIFICATION</scope>
</reference>
<dbReference type="GO" id="GO:0003844">
    <property type="term" value="F:1,4-alpha-glucan branching enzyme activity"/>
    <property type="evidence" value="ECO:0007669"/>
    <property type="project" value="UniProtKB-EC"/>
</dbReference>
<evidence type="ECO:0000256" key="1">
    <source>
        <dbReference type="ARBA" id="ARBA00000826"/>
    </source>
</evidence>
<dbReference type="PANTHER" id="PTHR43651">
    <property type="entry name" value="1,4-ALPHA-GLUCAN-BRANCHING ENZYME"/>
    <property type="match status" value="1"/>
</dbReference>
<keyword evidence="5" id="KW-0963">Cytoplasm</keyword>
<proteinExistence type="inferred from homology"/>
<dbReference type="SUPFAM" id="SSF51445">
    <property type="entry name" value="(Trans)glycosidases"/>
    <property type="match status" value="1"/>
</dbReference>
<dbReference type="Gene3D" id="3.20.20.80">
    <property type="entry name" value="Glycosidases"/>
    <property type="match status" value="1"/>
</dbReference>
<keyword evidence="6" id="KW-0328">Glycosyltransferase</keyword>
<dbReference type="Gene3D" id="2.60.40.1180">
    <property type="entry name" value="Golgi alpha-mannosidase II"/>
    <property type="match status" value="1"/>
</dbReference>
<feature type="active site" description="Nucleophile" evidence="9">
    <location>
        <position position="344"/>
    </location>
</feature>
<name>R7UG04_CAPTE</name>
<dbReference type="GO" id="GO:0004553">
    <property type="term" value="F:hydrolase activity, hydrolyzing O-glycosyl compounds"/>
    <property type="evidence" value="ECO:0007669"/>
    <property type="project" value="InterPro"/>
</dbReference>
<reference evidence="11 13" key="2">
    <citation type="journal article" date="2013" name="Nature">
        <title>Insights into bilaterian evolution from three spiralian genomes.</title>
        <authorList>
            <person name="Simakov O."/>
            <person name="Marletaz F."/>
            <person name="Cho S.J."/>
            <person name="Edsinger-Gonzales E."/>
            <person name="Havlak P."/>
            <person name="Hellsten U."/>
            <person name="Kuo D.H."/>
            <person name="Larsson T."/>
            <person name="Lv J."/>
            <person name="Arendt D."/>
            <person name="Savage R."/>
            <person name="Osoegawa K."/>
            <person name="de Jong P."/>
            <person name="Grimwood J."/>
            <person name="Chapman J.A."/>
            <person name="Shapiro H."/>
            <person name="Aerts A."/>
            <person name="Otillar R.P."/>
            <person name="Terry A.Y."/>
            <person name="Boore J.L."/>
            <person name="Grigoriev I.V."/>
            <person name="Lindberg D.R."/>
            <person name="Seaver E.C."/>
            <person name="Weisblat D.A."/>
            <person name="Putnam N.H."/>
            <person name="Rokhsar D.S."/>
        </authorList>
    </citation>
    <scope>NUCLEOTIDE SEQUENCE</scope>
    <source>
        <strain evidence="11 13">I ESC-2004</strain>
    </source>
</reference>
<dbReference type="Pfam" id="PF02922">
    <property type="entry name" value="CBM_48"/>
    <property type="match status" value="1"/>
</dbReference>
<dbReference type="CDD" id="cd02854">
    <property type="entry name" value="E_set_GBE_euk_N"/>
    <property type="match status" value="1"/>
</dbReference>
<dbReference type="SMART" id="SM00642">
    <property type="entry name" value="Aamy"/>
    <property type="match status" value="1"/>
</dbReference>
<evidence type="ECO:0000256" key="7">
    <source>
        <dbReference type="ARBA" id="ARBA00022679"/>
    </source>
</evidence>
<evidence type="ECO:0000256" key="6">
    <source>
        <dbReference type="ARBA" id="ARBA00022676"/>
    </source>
</evidence>
<evidence type="ECO:0000256" key="8">
    <source>
        <dbReference type="ARBA" id="ARBA00060592"/>
    </source>
</evidence>
<dbReference type="EMBL" id="KB301771">
    <property type="protein sequence ID" value="ELU05120.1"/>
    <property type="molecule type" value="Genomic_DNA"/>
</dbReference>
<dbReference type="InterPro" id="IPR017853">
    <property type="entry name" value="GH"/>
</dbReference>
<dbReference type="FunCoup" id="R7UG04">
    <property type="interactions" value="935"/>
</dbReference>
<dbReference type="HOGENOM" id="CLU_011131_2_2_1"/>
<protein>
    <recommendedName>
        <fullName evidence="4">1,4-alpha-glucan branching enzyme</fullName>
        <ecNumber evidence="4">2.4.1.18</ecNumber>
    </recommendedName>
</protein>
<dbReference type="Pfam" id="PF00128">
    <property type="entry name" value="Alpha-amylase"/>
    <property type="match status" value="1"/>
</dbReference>
<reference evidence="13" key="1">
    <citation type="submission" date="2012-12" db="EMBL/GenBank/DDBJ databases">
        <authorList>
            <person name="Hellsten U."/>
            <person name="Grimwood J."/>
            <person name="Chapman J.A."/>
            <person name="Shapiro H."/>
            <person name="Aerts A."/>
            <person name="Otillar R.P."/>
            <person name="Terry A.Y."/>
            <person name="Boore J.L."/>
            <person name="Simakov O."/>
            <person name="Marletaz F."/>
            <person name="Cho S.-J."/>
            <person name="Edsinger-Gonzales E."/>
            <person name="Havlak P."/>
            <person name="Kuo D.-H."/>
            <person name="Larsson T."/>
            <person name="Lv J."/>
            <person name="Arendt D."/>
            <person name="Savage R."/>
            <person name="Osoegawa K."/>
            <person name="de Jong P."/>
            <person name="Lindberg D.R."/>
            <person name="Seaver E.C."/>
            <person name="Weisblat D.A."/>
            <person name="Putnam N.H."/>
            <person name="Grigoriev I.V."/>
            <person name="Rokhsar D.S."/>
        </authorList>
    </citation>
    <scope>NUCLEOTIDE SEQUENCE</scope>
    <source>
        <strain evidence="13">I ESC-2004</strain>
    </source>
</reference>
<feature type="active site" description="Proton donor" evidence="9">
    <location>
        <position position="399"/>
    </location>
</feature>
<keyword evidence="13" id="KW-1185">Reference proteome</keyword>
<organism evidence="11">
    <name type="scientific">Capitella teleta</name>
    <name type="common">Polychaete worm</name>
    <dbReference type="NCBI Taxonomy" id="283909"/>
    <lineage>
        <taxon>Eukaryota</taxon>
        <taxon>Metazoa</taxon>
        <taxon>Spiralia</taxon>
        <taxon>Lophotrochozoa</taxon>
        <taxon>Annelida</taxon>
        <taxon>Polychaeta</taxon>
        <taxon>Sedentaria</taxon>
        <taxon>Scolecida</taxon>
        <taxon>Capitellidae</taxon>
        <taxon>Capitella</taxon>
    </lineage>
</organism>
<dbReference type="PANTHER" id="PTHR43651:SF3">
    <property type="entry name" value="1,4-ALPHA-GLUCAN-BRANCHING ENZYME"/>
    <property type="match status" value="1"/>
</dbReference>
<dbReference type="OrthoDB" id="196493at2759"/>
<dbReference type="InterPro" id="IPR037439">
    <property type="entry name" value="Branching_enzy"/>
</dbReference>
<gene>
    <name evidence="11" type="ORF">CAPTEDRAFT_228125</name>
</gene>
<comment type="pathway">
    <text evidence="8">Glycan biosynthesis.</text>
</comment>
<evidence type="ECO:0000256" key="2">
    <source>
        <dbReference type="ARBA" id="ARBA00004496"/>
    </source>
</evidence>
<dbReference type="GO" id="GO:0005978">
    <property type="term" value="P:glycogen biosynthetic process"/>
    <property type="evidence" value="ECO:0007669"/>
    <property type="project" value="InterPro"/>
</dbReference>
<evidence type="ECO:0000256" key="4">
    <source>
        <dbReference type="ARBA" id="ARBA00012541"/>
    </source>
</evidence>
<dbReference type="PIRSF" id="PIRSF000463">
    <property type="entry name" value="GlgB"/>
    <property type="match status" value="1"/>
</dbReference>
<comment type="catalytic activity">
    <reaction evidence="1">
        <text>Transfers a segment of a (1-&gt;4)-alpha-D-glucan chain to a primary hydroxy group in a similar glucan chain.</text>
        <dbReference type="EC" id="2.4.1.18"/>
    </reaction>
</comment>
<dbReference type="InterPro" id="IPR014756">
    <property type="entry name" value="Ig_E-set"/>
</dbReference>
<dbReference type="InterPro" id="IPR013780">
    <property type="entry name" value="Glyco_hydro_b"/>
</dbReference>
<dbReference type="InterPro" id="IPR006047">
    <property type="entry name" value="GH13_cat_dom"/>
</dbReference>
<dbReference type="EC" id="2.4.1.18" evidence="4"/>
<comment type="subcellular location">
    <subcellularLocation>
        <location evidence="2">Cytoplasm</location>
    </subcellularLocation>
</comment>
<accession>R7UG04</accession>
<dbReference type="FunFam" id="3.20.20.80:FF:000001">
    <property type="entry name" value="1,4-alpha-glucan branching enzyme"/>
    <property type="match status" value="1"/>
</dbReference>
<dbReference type="FunFam" id="2.60.40.10:FF:001874">
    <property type="entry name" value="1,4-alpha-glucan-branching enzyme"/>
    <property type="match status" value="1"/>
</dbReference>
<evidence type="ECO:0000256" key="3">
    <source>
        <dbReference type="ARBA" id="ARBA00009000"/>
    </source>
</evidence>
<dbReference type="SUPFAM" id="SSF81296">
    <property type="entry name" value="E set domains"/>
    <property type="match status" value="1"/>
</dbReference>
<dbReference type="GO" id="GO:0043169">
    <property type="term" value="F:cation binding"/>
    <property type="evidence" value="ECO:0007669"/>
    <property type="project" value="InterPro"/>
</dbReference>
<dbReference type="SUPFAM" id="SSF51011">
    <property type="entry name" value="Glycosyl hydrolase domain"/>
    <property type="match status" value="1"/>
</dbReference>
<evidence type="ECO:0000313" key="12">
    <source>
        <dbReference type="EnsemblMetazoa" id="CapteP228125"/>
    </source>
</evidence>
<dbReference type="EMBL" id="AMQN01001334">
    <property type="status" value="NOT_ANNOTATED_CDS"/>
    <property type="molecule type" value="Genomic_DNA"/>
</dbReference>
<dbReference type="InterPro" id="IPR004193">
    <property type="entry name" value="Glyco_hydro_13_N"/>
</dbReference>
<dbReference type="AlphaFoldDB" id="R7UG04"/>
<dbReference type="Pfam" id="PF02806">
    <property type="entry name" value="Alpha-amylase_C"/>
    <property type="match status" value="1"/>
</dbReference>
<comment type="similarity">
    <text evidence="3">Belongs to the glycosyl hydrolase 13 family. GlgB subfamily.</text>
</comment>
<evidence type="ECO:0000256" key="9">
    <source>
        <dbReference type="PIRSR" id="PIRSR000463-1"/>
    </source>
</evidence>
<dbReference type="Proteomes" id="UP000014760">
    <property type="component" value="Unassembled WGS sequence"/>
</dbReference>
<evidence type="ECO:0000313" key="11">
    <source>
        <dbReference type="EMBL" id="ELU05120.1"/>
    </source>
</evidence>
<dbReference type="FunFam" id="2.60.40.1180:FF:000003">
    <property type="entry name" value="1,4-alpha-glucan-branching enzyme, chloroplastic/amyloplastic"/>
    <property type="match status" value="1"/>
</dbReference>
<dbReference type="CDD" id="cd11321">
    <property type="entry name" value="AmyAc_bac_euk_BE"/>
    <property type="match status" value="1"/>
</dbReference>
<sequence>MASDAENSMEPPKLKELLELDGYLESFKPEISRRYTCFSKLLNSIESSETGGLDAFTQGYKEFGMHARPDGSVYCKEWCPNAHQLFLWGEFNNWTREQYPFTKLDHGKWELTIPANADGSCGIAHNSIVKLIVVDKEGKHLDRLSPWATYVTCEEKAVIYDQRFWNPPQRYSFKHQHPQKPDRLRIYEAHVGISSWEGKVATYKHFTHDMLDRIQNLGYNAIQLMAVMEHAYYGSFGYQVTSFYAASSRFGNPEELKELIDAAHQRGLVVLLDIVHSHASKNTVDGLNQFDGTNGGFFHDNRRGFHDLWDSRLFNYTEWEVIRFLLSNLRWWIDEYRFDGFRFDGTTSMLYHSHGLGDGFSGDYSEYFGLNTDTDSVVYFMLANHFLHKKYPFVITVAEEVSGMPALCRPVEEGGQGFDYRLAMAIPDKWIKLLKESSDDDWNMGDIVWTLINRRHGEKHIAYAESHDQALVGDKTLAFWLMDKDMYTHMSKMSGPSIVIDRGMALHKMIRLITHALGGEGYLNFIGNEFGHPEWLDFPRVGNNESYHYARRQFNLLDDDLLNYRLLNNFDRDMNTTESKFNWLGSPQAFVSRKNEGDKVVVFERGGLVFVFNFHPSQSYSNYKIGVQAGGIYSILLDTDDSEYGGQGRLDHKTEFHTFPEGWDSRLNHMFVYIPSRVALIFTKIR</sequence>
<feature type="domain" description="Glycosyl hydrolase family 13 catalytic" evidence="10">
    <location>
        <begin position="190"/>
        <end position="555"/>
    </location>
</feature>
<dbReference type="InterPro" id="IPR006048">
    <property type="entry name" value="A-amylase/branching_C"/>
</dbReference>
<dbReference type="OMA" id="YEMHLGS"/>
<evidence type="ECO:0000256" key="5">
    <source>
        <dbReference type="ARBA" id="ARBA00022490"/>
    </source>
</evidence>
<keyword evidence="7" id="KW-0808">Transferase</keyword>
<evidence type="ECO:0000313" key="13">
    <source>
        <dbReference type="Proteomes" id="UP000014760"/>
    </source>
</evidence>